<keyword evidence="1" id="KW-0812">Transmembrane</keyword>
<evidence type="ECO:0000256" key="1">
    <source>
        <dbReference type="SAM" id="Phobius"/>
    </source>
</evidence>
<accession>A0A1U7HEE0</accession>
<feature type="transmembrane region" description="Helical" evidence="1">
    <location>
        <begin position="101"/>
        <end position="119"/>
    </location>
</feature>
<dbReference type="STRING" id="247279.NIES1031_20970"/>
<evidence type="ECO:0000313" key="2">
    <source>
        <dbReference type="EMBL" id="OKH21946.1"/>
    </source>
</evidence>
<comment type="caution">
    <text evidence="2">The sequence shown here is derived from an EMBL/GenBank/DDBJ whole genome shotgun (WGS) entry which is preliminary data.</text>
</comment>
<sequence length="231" mass="25114">MLTLTWLESVPDVWLQIAIVGMWLSVILLLAVVAKRYTSADSEITRKIVHIGTGNIILFAWWLDIPASIGIGASIVASIVTLLSYKFPLLPGINSVGRQSLGTFFYAVSIGVLVAWFWSIEQPQYAALGILVMTWGDGLAALIGQRFGKHRYKIWGIQKSWEGSLAMAAVSYVVSSLIFLGVQGNIWQTWLISLAVALVATSLEAFSKFGIDNLTVPLGSAVIAFALTQLL</sequence>
<dbReference type="InterPro" id="IPR037997">
    <property type="entry name" value="Dgk1-like"/>
</dbReference>
<proteinExistence type="predicted"/>
<feature type="transmembrane region" description="Helical" evidence="1">
    <location>
        <begin position="188"/>
        <end position="206"/>
    </location>
</feature>
<dbReference type="PANTHER" id="PTHR31303:SF1">
    <property type="entry name" value="CTP-DEPENDENT DIACYLGLYCEROL KINASE 1"/>
    <property type="match status" value="1"/>
</dbReference>
<keyword evidence="2" id="KW-0548">Nucleotidyltransferase</keyword>
<dbReference type="OrthoDB" id="8149352at2"/>
<keyword evidence="2" id="KW-0808">Transferase</keyword>
<keyword evidence="1" id="KW-0472">Membrane</keyword>
<evidence type="ECO:0000313" key="3">
    <source>
        <dbReference type="Proteomes" id="UP000185984"/>
    </source>
</evidence>
<dbReference type="PANTHER" id="PTHR31303">
    <property type="entry name" value="CTP-DEPENDENT DIACYLGLYCEROL KINASE 1"/>
    <property type="match status" value="1"/>
</dbReference>
<keyword evidence="3" id="KW-1185">Reference proteome</keyword>
<gene>
    <name evidence="2" type="ORF">NIES1031_20970</name>
</gene>
<feature type="transmembrane region" description="Helical" evidence="1">
    <location>
        <begin position="125"/>
        <end position="144"/>
    </location>
</feature>
<dbReference type="GO" id="GO:0004143">
    <property type="term" value="F:ATP-dependent diacylglycerol kinase activity"/>
    <property type="evidence" value="ECO:0007669"/>
    <property type="project" value="InterPro"/>
</dbReference>
<feature type="transmembrane region" description="Helical" evidence="1">
    <location>
        <begin position="13"/>
        <end position="32"/>
    </location>
</feature>
<dbReference type="GO" id="GO:0016779">
    <property type="term" value="F:nucleotidyltransferase activity"/>
    <property type="evidence" value="ECO:0007669"/>
    <property type="project" value="UniProtKB-KW"/>
</dbReference>
<dbReference type="EMBL" id="MRCC01000023">
    <property type="protein sequence ID" value="OKH21946.1"/>
    <property type="molecule type" value="Genomic_DNA"/>
</dbReference>
<reference evidence="2 3" key="1">
    <citation type="submission" date="2016-11" db="EMBL/GenBank/DDBJ databases">
        <title>Draft Genome Sequences of Nine Cyanobacterial Strains from Diverse Habitats.</title>
        <authorList>
            <person name="Zhu T."/>
            <person name="Hou S."/>
            <person name="Lu X."/>
            <person name="Hess W.R."/>
        </authorList>
    </citation>
    <scope>NUCLEOTIDE SEQUENCE [LARGE SCALE GENOMIC DNA]</scope>
    <source>
        <strain evidence="2 3">5.2 s.c.1</strain>
    </source>
</reference>
<organism evidence="2 3">
    <name type="scientific">Chroogloeocystis siderophila 5.2 s.c.1</name>
    <dbReference type="NCBI Taxonomy" id="247279"/>
    <lineage>
        <taxon>Bacteria</taxon>
        <taxon>Bacillati</taxon>
        <taxon>Cyanobacteriota</taxon>
        <taxon>Cyanophyceae</taxon>
        <taxon>Oscillatoriophycideae</taxon>
        <taxon>Chroococcales</taxon>
        <taxon>Chroococcaceae</taxon>
        <taxon>Chroogloeocystis</taxon>
    </lineage>
</organism>
<dbReference type="Proteomes" id="UP000185984">
    <property type="component" value="Unassembled WGS sequence"/>
</dbReference>
<feature type="transmembrane region" description="Helical" evidence="1">
    <location>
        <begin position="69"/>
        <end position="89"/>
    </location>
</feature>
<protein>
    <submittedName>
        <fullName evidence="2">Phosphatidate cytidylyltransferase</fullName>
    </submittedName>
</protein>
<feature type="transmembrane region" description="Helical" evidence="1">
    <location>
        <begin position="165"/>
        <end position="182"/>
    </location>
</feature>
<keyword evidence="1" id="KW-1133">Transmembrane helix</keyword>
<name>A0A1U7HEE0_9CHRO</name>
<dbReference type="AlphaFoldDB" id="A0A1U7HEE0"/>